<dbReference type="Gene3D" id="1.20.1250.20">
    <property type="entry name" value="MFS general substrate transporter like domains"/>
    <property type="match status" value="2"/>
</dbReference>
<dbReference type="Proteomes" id="UP001516023">
    <property type="component" value="Unassembled WGS sequence"/>
</dbReference>
<evidence type="ECO:0000256" key="3">
    <source>
        <dbReference type="ARBA" id="ARBA00022448"/>
    </source>
</evidence>
<evidence type="ECO:0000256" key="8">
    <source>
        <dbReference type="SAM" id="Phobius"/>
    </source>
</evidence>
<comment type="subcellular location">
    <subcellularLocation>
        <location evidence="1">Membrane</location>
        <topology evidence="1">Multi-pass membrane protein</topology>
    </subcellularLocation>
</comment>
<dbReference type="Pfam" id="PF00083">
    <property type="entry name" value="Sugar_tr"/>
    <property type="match status" value="1"/>
</dbReference>
<accession>A0ABD3PNB9</accession>
<evidence type="ECO:0000256" key="6">
    <source>
        <dbReference type="ARBA" id="ARBA00022989"/>
    </source>
</evidence>
<keyword evidence="11" id="KW-1185">Reference proteome</keyword>
<dbReference type="Pfam" id="PF07690">
    <property type="entry name" value="MFS_1"/>
    <property type="match status" value="1"/>
</dbReference>
<evidence type="ECO:0000259" key="9">
    <source>
        <dbReference type="PROSITE" id="PS50850"/>
    </source>
</evidence>
<feature type="transmembrane region" description="Helical" evidence="8">
    <location>
        <begin position="456"/>
        <end position="478"/>
    </location>
</feature>
<dbReference type="SUPFAM" id="SSF103473">
    <property type="entry name" value="MFS general substrate transporter"/>
    <property type="match status" value="1"/>
</dbReference>
<organism evidence="10 11">
    <name type="scientific">Cyclotella cryptica</name>
    <dbReference type="NCBI Taxonomy" id="29204"/>
    <lineage>
        <taxon>Eukaryota</taxon>
        <taxon>Sar</taxon>
        <taxon>Stramenopiles</taxon>
        <taxon>Ochrophyta</taxon>
        <taxon>Bacillariophyta</taxon>
        <taxon>Coscinodiscophyceae</taxon>
        <taxon>Thalassiosirophycidae</taxon>
        <taxon>Stephanodiscales</taxon>
        <taxon>Stephanodiscaceae</taxon>
        <taxon>Cyclotella</taxon>
    </lineage>
</organism>
<dbReference type="GO" id="GO:0016020">
    <property type="term" value="C:membrane"/>
    <property type="evidence" value="ECO:0007669"/>
    <property type="project" value="UniProtKB-SubCell"/>
</dbReference>
<evidence type="ECO:0000256" key="7">
    <source>
        <dbReference type="ARBA" id="ARBA00023136"/>
    </source>
</evidence>
<dbReference type="InterPro" id="IPR036259">
    <property type="entry name" value="MFS_trans_sf"/>
</dbReference>
<evidence type="ECO:0000313" key="10">
    <source>
        <dbReference type="EMBL" id="KAL3789229.1"/>
    </source>
</evidence>
<dbReference type="PIRSF" id="PIRSF002808">
    <property type="entry name" value="Hexose_phosphate_transp"/>
    <property type="match status" value="1"/>
</dbReference>
<dbReference type="AlphaFoldDB" id="A0ABD3PNB9"/>
<dbReference type="InterPro" id="IPR005828">
    <property type="entry name" value="MFS_sugar_transport-like"/>
</dbReference>
<evidence type="ECO:0000256" key="4">
    <source>
        <dbReference type="ARBA" id="ARBA00022597"/>
    </source>
</evidence>
<evidence type="ECO:0000313" key="11">
    <source>
        <dbReference type="Proteomes" id="UP001516023"/>
    </source>
</evidence>
<evidence type="ECO:0000256" key="2">
    <source>
        <dbReference type="ARBA" id="ARBA00009598"/>
    </source>
</evidence>
<feature type="transmembrane region" description="Helical" evidence="8">
    <location>
        <begin position="412"/>
        <end position="435"/>
    </location>
</feature>
<feature type="domain" description="Major facilitator superfamily (MFS) profile" evidence="9">
    <location>
        <begin position="84"/>
        <end position="513"/>
    </location>
</feature>
<keyword evidence="7 8" id="KW-0472">Membrane</keyword>
<dbReference type="PANTHER" id="PTHR43184">
    <property type="entry name" value="MAJOR FACILITATOR SUPERFAMILY TRANSPORTER 16, ISOFORM B"/>
    <property type="match status" value="1"/>
</dbReference>
<keyword evidence="5 8" id="KW-0812">Transmembrane</keyword>
<feature type="transmembrane region" description="Helical" evidence="8">
    <location>
        <begin position="327"/>
        <end position="348"/>
    </location>
</feature>
<comment type="caution">
    <text evidence="10">The sequence shown here is derived from an EMBL/GenBank/DDBJ whole genome shotgun (WGS) entry which is preliminary data.</text>
</comment>
<gene>
    <name evidence="10" type="ORF">HJC23_002814</name>
</gene>
<dbReference type="PANTHER" id="PTHR43184:SF12">
    <property type="entry name" value="SUGAR PHOSPHATE EXCHANGER 3"/>
    <property type="match status" value="1"/>
</dbReference>
<dbReference type="PROSITE" id="PS50850">
    <property type="entry name" value="MFS"/>
    <property type="match status" value="1"/>
</dbReference>
<keyword evidence="4" id="KW-0762">Sugar transport</keyword>
<feature type="transmembrane region" description="Helical" evidence="8">
    <location>
        <begin position="150"/>
        <end position="171"/>
    </location>
</feature>
<keyword evidence="3" id="KW-0813">Transport</keyword>
<dbReference type="InterPro" id="IPR011701">
    <property type="entry name" value="MFS"/>
</dbReference>
<evidence type="ECO:0000256" key="5">
    <source>
        <dbReference type="ARBA" id="ARBA00022692"/>
    </source>
</evidence>
<feature type="transmembrane region" description="Helical" evidence="8">
    <location>
        <begin position="484"/>
        <end position="505"/>
    </location>
</feature>
<evidence type="ECO:0000256" key="1">
    <source>
        <dbReference type="ARBA" id="ARBA00004141"/>
    </source>
</evidence>
<feature type="transmembrane region" description="Helical" evidence="8">
    <location>
        <begin position="360"/>
        <end position="379"/>
    </location>
</feature>
<comment type="similarity">
    <text evidence="2">Belongs to the major facilitator superfamily. Organophosphate:Pi antiporter (OPA) (TC 2.A.1.4) family.</text>
</comment>
<keyword evidence="6 8" id="KW-1133">Transmembrane helix</keyword>
<proteinExistence type="inferred from homology"/>
<protein>
    <recommendedName>
        <fullName evidence="9">Major facilitator superfamily (MFS) profile domain-containing protein</fullName>
    </recommendedName>
</protein>
<reference evidence="10 11" key="1">
    <citation type="journal article" date="2020" name="G3 (Bethesda)">
        <title>Improved Reference Genome for Cyclotella cryptica CCMP332, a Model for Cell Wall Morphogenesis, Salinity Adaptation, and Lipid Production in Diatoms (Bacillariophyta).</title>
        <authorList>
            <person name="Roberts W.R."/>
            <person name="Downey K.M."/>
            <person name="Ruck E.C."/>
            <person name="Traller J.C."/>
            <person name="Alverson A.J."/>
        </authorList>
    </citation>
    <scope>NUCLEOTIDE SEQUENCE [LARGE SCALE GENOMIC DNA]</scope>
    <source>
        <strain evidence="10 11">CCMP332</strain>
    </source>
</reference>
<feature type="transmembrane region" description="Helical" evidence="8">
    <location>
        <begin position="388"/>
        <end position="406"/>
    </location>
</feature>
<dbReference type="InterPro" id="IPR000849">
    <property type="entry name" value="Sugar_P_transporter"/>
</dbReference>
<dbReference type="EMBL" id="JABMIG020000144">
    <property type="protein sequence ID" value="KAL3789229.1"/>
    <property type="molecule type" value="Genomic_DNA"/>
</dbReference>
<name>A0ABD3PNB9_9STRA</name>
<feature type="transmembrane region" description="Helical" evidence="8">
    <location>
        <begin position="183"/>
        <end position="212"/>
    </location>
</feature>
<dbReference type="InterPro" id="IPR020846">
    <property type="entry name" value="MFS_dom"/>
</dbReference>
<sequence length="529" mass="57665">MASETTSLVKNGKSDDEENLRRLKGYQWCVRWSDGVLLRKCRLASESGILRTRPTIFASIHRILSHTKLILNIATPHIHFCRWAFMVTFGGYFMSHFSRKCYSTVKQQLEKQAGYSPLILSEMDTVFMGTYAAGNIISGKLGDTFNPTTVLAIGLFGSGICLFLINVSLWYDFLGFSVTLGNFFIIAVYFLFGFFQSTGGPVGTAVMGNWFCDKKSVENRGLIFGLWTCHQYMGDITAAVCTAIVLGIGASYWWALFIPSVCNCSWAFLTMRLIADPADMGIITPEVRIRMEKLAAKRAEEGAHVVDEGPAPITYANALRIPMVAQYAFAFGFFKLTNYVLFFWLPYFLGKHFDPVTANLIASLYSVGMMPGGIIVGYVSDLFGGRRASVIGTFMGALFVFLFIFSRKSEELTAIPLLIMLGIMGILVGGPNNIITSAVAADLASHPSVRGNNKSLGTVTGLINGCGSVTASIGLLAVGPLQAAFGWGSVWLFLMGCTFMGTVLLGSKIKDELFPAPVGYAEVEANLAV</sequence>